<reference evidence="5" key="1">
    <citation type="submission" date="2025-08" db="UniProtKB">
        <authorList>
            <consortium name="RefSeq"/>
        </authorList>
    </citation>
    <scope>IDENTIFICATION</scope>
    <source>
        <tissue evidence="5">Gonad</tissue>
    </source>
</reference>
<dbReference type="InterPro" id="IPR001258">
    <property type="entry name" value="NHL_repeat"/>
</dbReference>
<feature type="compositionally biased region" description="Basic and acidic residues" evidence="3">
    <location>
        <begin position="81"/>
        <end position="92"/>
    </location>
</feature>
<dbReference type="GO" id="GO:0000209">
    <property type="term" value="P:protein polyubiquitination"/>
    <property type="evidence" value="ECO:0007669"/>
    <property type="project" value="TreeGrafter"/>
</dbReference>
<evidence type="ECO:0000313" key="4">
    <source>
        <dbReference type="Proteomes" id="UP000515135"/>
    </source>
</evidence>
<dbReference type="PANTHER" id="PTHR24104">
    <property type="entry name" value="E3 UBIQUITIN-PROTEIN LIGASE NHLRC1-RELATED"/>
    <property type="match status" value="1"/>
</dbReference>
<evidence type="ECO:0000313" key="5">
    <source>
        <dbReference type="RefSeq" id="XP_019632297.1"/>
    </source>
</evidence>
<gene>
    <name evidence="5" type="primary">LOC109475923</name>
</gene>
<dbReference type="OrthoDB" id="342730at2759"/>
<dbReference type="InterPro" id="IPR011042">
    <property type="entry name" value="6-blade_b-propeller_TolB-like"/>
</dbReference>
<feature type="region of interest" description="Disordered" evidence="3">
    <location>
        <begin position="70"/>
        <end position="166"/>
    </location>
</feature>
<dbReference type="PROSITE" id="PS51125">
    <property type="entry name" value="NHL"/>
    <property type="match status" value="2"/>
</dbReference>
<name>A0A6P4ZML5_BRABE</name>
<dbReference type="Proteomes" id="UP000515135">
    <property type="component" value="Unplaced"/>
</dbReference>
<dbReference type="CDD" id="cd05819">
    <property type="entry name" value="NHL"/>
    <property type="match status" value="1"/>
</dbReference>
<feature type="repeat" description="NHL" evidence="2">
    <location>
        <begin position="310"/>
        <end position="353"/>
    </location>
</feature>
<dbReference type="PANTHER" id="PTHR24104:SF50">
    <property type="entry name" value="SMP-30_GLUCONOLACTONASE_LRE-LIKE REGION DOMAIN-CONTAINING PROTEIN"/>
    <property type="match status" value="1"/>
</dbReference>
<keyword evidence="4" id="KW-1185">Reference proteome</keyword>
<keyword evidence="1" id="KW-0677">Repeat</keyword>
<dbReference type="RefSeq" id="XP_019632297.1">
    <property type="nucleotide sequence ID" value="XM_019776738.1"/>
</dbReference>
<sequence length="391" mass="41617">MQADSTVNDECDMEPYAVADMSDHETYLSARTNVHQQASNSSKAVSIVTDDGDMEPYAVTNTIENETYLETTTVRQQASDDSSRDTTEHDSPMQEVNNLTTPNATELTSTTITTIKSADSTDPPSFGGINGTSPPSFGGINGTSPPSLGGINGTSPPSLGGINGISPPSIGGINEVKENITFGGKGKGPEHLCYVTGLAVSSTNEIFVADGGCKRIKVFSMKGVFLRSFSTGNMDPRAVCMGHNDTLTAWLSPTYTQTEATPRLTCDMTGFGSTGSTLLRFVTVDKKGNIFIAFRSKHHVEKYDKNGVYLSSFGSRGTGAGNLFSPRGICVDSLGRVIVADTGNSRVEMFTAEGEHIRTVAYINQPKHVATGGEGQLVVSRSIFVIIFPKY</sequence>
<evidence type="ECO:0000256" key="1">
    <source>
        <dbReference type="ARBA" id="ARBA00022737"/>
    </source>
</evidence>
<dbReference type="KEGG" id="bbel:109475923"/>
<feature type="compositionally biased region" description="Low complexity" evidence="3">
    <location>
        <begin position="155"/>
        <end position="166"/>
    </location>
</feature>
<evidence type="ECO:0000256" key="2">
    <source>
        <dbReference type="PROSITE-ProRule" id="PRU00504"/>
    </source>
</evidence>
<dbReference type="AlphaFoldDB" id="A0A6P4ZML5"/>
<protein>
    <submittedName>
        <fullName evidence="5">Tripartite motif-containing protein 3-like</fullName>
    </submittedName>
</protein>
<dbReference type="Gene3D" id="2.120.10.30">
    <property type="entry name" value="TolB, C-terminal domain"/>
    <property type="match status" value="1"/>
</dbReference>
<feature type="repeat" description="NHL" evidence="2">
    <location>
        <begin position="182"/>
        <end position="222"/>
    </location>
</feature>
<dbReference type="GO" id="GO:0043161">
    <property type="term" value="P:proteasome-mediated ubiquitin-dependent protein catabolic process"/>
    <property type="evidence" value="ECO:0007669"/>
    <property type="project" value="TreeGrafter"/>
</dbReference>
<feature type="compositionally biased region" description="Low complexity" evidence="3">
    <location>
        <begin position="104"/>
        <end position="122"/>
    </location>
</feature>
<feature type="compositionally biased region" description="Polar residues" evidence="3">
    <location>
        <begin position="94"/>
        <end position="103"/>
    </location>
</feature>
<dbReference type="SUPFAM" id="SSF101898">
    <property type="entry name" value="NHL repeat"/>
    <property type="match status" value="1"/>
</dbReference>
<organism evidence="4 5">
    <name type="scientific">Branchiostoma belcheri</name>
    <name type="common">Amphioxus</name>
    <dbReference type="NCBI Taxonomy" id="7741"/>
    <lineage>
        <taxon>Eukaryota</taxon>
        <taxon>Metazoa</taxon>
        <taxon>Chordata</taxon>
        <taxon>Cephalochordata</taxon>
        <taxon>Leptocardii</taxon>
        <taxon>Amphioxiformes</taxon>
        <taxon>Branchiostomatidae</taxon>
        <taxon>Branchiostoma</taxon>
    </lineage>
</organism>
<proteinExistence type="predicted"/>
<accession>A0A6P4ZML5</accession>
<evidence type="ECO:0000256" key="3">
    <source>
        <dbReference type="SAM" id="MobiDB-lite"/>
    </source>
</evidence>
<dbReference type="Pfam" id="PF01436">
    <property type="entry name" value="NHL"/>
    <property type="match status" value="1"/>
</dbReference>
<dbReference type="GO" id="GO:0061630">
    <property type="term" value="F:ubiquitin protein ligase activity"/>
    <property type="evidence" value="ECO:0007669"/>
    <property type="project" value="TreeGrafter"/>
</dbReference>
<dbReference type="GeneID" id="109475923"/>
<dbReference type="InterPro" id="IPR050952">
    <property type="entry name" value="TRIM-NHL_E3_ligases"/>
</dbReference>
<feature type="compositionally biased region" description="Polar residues" evidence="3">
    <location>
        <begin position="70"/>
        <end position="80"/>
    </location>
</feature>